<dbReference type="InterPro" id="IPR016031">
    <property type="entry name" value="Trp_RNA-bd_attenuator-like_dom"/>
</dbReference>
<dbReference type="RefSeq" id="WP_041895643.1">
    <property type="nucleotide sequence ID" value="NZ_CP010086.2"/>
</dbReference>
<reference evidence="2" key="1">
    <citation type="submission" date="2014-12" db="EMBL/GenBank/DDBJ databases">
        <title>Genome sequence of Clostridium beijerinckii strain 59B.</title>
        <authorList>
            <person name="Little G.T."/>
            <person name="Minton N.P."/>
        </authorList>
    </citation>
    <scope>NUCLEOTIDE SEQUENCE [LARGE SCALE GENOMIC DNA]</scope>
    <source>
        <strain evidence="2">59B</strain>
    </source>
</reference>
<dbReference type="AlphaFoldDB" id="A0A0B5Q816"/>
<dbReference type="Gene3D" id="3.60.160.10">
    <property type="entry name" value="Mitochondrial biogenesis AIM24"/>
    <property type="match status" value="1"/>
</dbReference>
<dbReference type="STRING" id="1520.LF65_01716"/>
<evidence type="ECO:0000313" key="1">
    <source>
        <dbReference type="EMBL" id="AJG98319.1"/>
    </source>
</evidence>
<organism evidence="1 2">
    <name type="scientific">Clostridium beijerinckii</name>
    <name type="common">Clostridium MP</name>
    <dbReference type="NCBI Taxonomy" id="1520"/>
    <lineage>
        <taxon>Bacteria</taxon>
        <taxon>Bacillati</taxon>
        <taxon>Bacillota</taxon>
        <taxon>Clostridia</taxon>
        <taxon>Eubacteriales</taxon>
        <taxon>Clostridiaceae</taxon>
        <taxon>Clostridium</taxon>
    </lineage>
</organism>
<gene>
    <name evidence="1" type="ORF">LF65_01716</name>
</gene>
<proteinExistence type="predicted"/>
<dbReference type="InterPro" id="IPR036983">
    <property type="entry name" value="AIM24_sf"/>
</dbReference>
<dbReference type="OrthoDB" id="9779518at2"/>
<accession>A0A0B5Q816</accession>
<name>A0A0B5Q816_CLOBE</name>
<dbReference type="Pfam" id="PF01987">
    <property type="entry name" value="AIM24"/>
    <property type="match status" value="1"/>
</dbReference>
<sequence length="265" mass="28440">MYSHEIDYKVKGDDIQYVEIELDPTETVIAEAGAMMMMDPNIQMETIFGDGSKQSGSSFMNKIFSAGKRVLTGESLFMTAFTNSGALKEKVYFAAPYPGKIIPMDLSLLGGKLICQKDAFLCAAKGVSVGIDFRKKLSVGFFGGEGFILEKLEGDGLAFIHACGAIVERNLLPGETLKIDTGCLVAMTKDVHYDIQFIGGIKNTLFGGEGVFFATVTGPGKIWVQSLPFSRLAERVFAAAPTSGGKNREEGSVLGMLGNILDGDN</sequence>
<dbReference type="InterPro" id="IPR002838">
    <property type="entry name" value="AIM24"/>
</dbReference>
<evidence type="ECO:0000313" key="2">
    <source>
        <dbReference type="Proteomes" id="UP000031866"/>
    </source>
</evidence>
<dbReference type="Proteomes" id="UP000031866">
    <property type="component" value="Chromosome"/>
</dbReference>
<protein>
    <submittedName>
        <fullName evidence="1">Uncharacterized protein</fullName>
    </submittedName>
</protein>
<dbReference type="SUPFAM" id="SSF51219">
    <property type="entry name" value="TRAP-like"/>
    <property type="match status" value="1"/>
</dbReference>
<dbReference type="NCBIfam" id="TIGR00266">
    <property type="entry name" value="TIGR00266 family protein"/>
    <property type="match status" value="1"/>
</dbReference>
<dbReference type="EMBL" id="CP010086">
    <property type="protein sequence ID" value="AJG98319.1"/>
    <property type="molecule type" value="Genomic_DNA"/>
</dbReference>
<dbReference type="KEGG" id="cbei:LF65_01716"/>
<dbReference type="PANTHER" id="PTHR43657">
    <property type="entry name" value="TRYPTOPHAN RNA-BINDING ATTENUATOR PROTEIN-LIKE PROTEIN"/>
    <property type="match status" value="1"/>
</dbReference>
<dbReference type="PANTHER" id="PTHR43657:SF1">
    <property type="entry name" value="ALTERED INHERITANCE OF MITOCHONDRIA PROTEIN 24, MITOCHONDRIAL"/>
    <property type="match status" value="1"/>
</dbReference>